<evidence type="ECO:0000313" key="3">
    <source>
        <dbReference type="EMBL" id="RCR68942.1"/>
    </source>
</evidence>
<dbReference type="Proteomes" id="UP000253383">
    <property type="component" value="Unassembled WGS sequence"/>
</dbReference>
<evidence type="ECO:0000256" key="2">
    <source>
        <dbReference type="PIRSR" id="PIRSR613078-2"/>
    </source>
</evidence>
<dbReference type="Pfam" id="PF00300">
    <property type="entry name" value="His_Phos_1"/>
    <property type="match status" value="1"/>
</dbReference>
<evidence type="ECO:0000313" key="4">
    <source>
        <dbReference type="Proteomes" id="UP000253383"/>
    </source>
</evidence>
<sequence>MPTFYLIRHAESEGNQKPHLICGRSNHYLLSNEGIAQSEKLGRRLKEECIQFKHWFSSPAERTVQTAAIIGRIANLPQALLSDQLQEQWMGDWEGQLRTQIYTEETVRIMSTDNWHFKDHNGESQFEVENRMYDFISPLLTLPSEVTVGIVTHGMAIKCLLRKILDSSPAMTHKIQLNNTSLTILRYTHSDWYIERVNDYSHLLKSTV</sequence>
<dbReference type="AlphaFoldDB" id="A0A368JN65"/>
<name>A0A368JN65_9BACT</name>
<dbReference type="PANTHER" id="PTHR47927:SF2">
    <property type="entry name" value="PHOSPHOGLYCERATE MUTASE FAMILY PROTEIN"/>
    <property type="match status" value="1"/>
</dbReference>
<feature type="binding site" evidence="2">
    <location>
        <position position="62"/>
    </location>
    <ligand>
        <name>substrate</name>
    </ligand>
</feature>
<dbReference type="CDD" id="cd07067">
    <property type="entry name" value="HP_PGM_like"/>
    <property type="match status" value="1"/>
</dbReference>
<dbReference type="Gene3D" id="3.40.50.1240">
    <property type="entry name" value="Phosphoglycerate mutase-like"/>
    <property type="match status" value="1"/>
</dbReference>
<dbReference type="SUPFAM" id="SSF53254">
    <property type="entry name" value="Phosphoglycerate mutase-like"/>
    <property type="match status" value="1"/>
</dbReference>
<protein>
    <submittedName>
        <fullName evidence="3">Histidine phosphatase family protein</fullName>
    </submittedName>
</protein>
<dbReference type="PANTHER" id="PTHR47927">
    <property type="entry name" value="PUTATIVE-RELATED"/>
    <property type="match status" value="1"/>
</dbReference>
<dbReference type="RefSeq" id="WP_114406581.1">
    <property type="nucleotide sequence ID" value="NZ_QOWE01000010.1"/>
</dbReference>
<feature type="active site" description="Tele-phosphohistidine intermediate" evidence="1">
    <location>
        <position position="9"/>
    </location>
</feature>
<reference evidence="3 4" key="1">
    <citation type="submission" date="2018-07" db="EMBL/GenBank/DDBJ databases">
        <title>Genome analysis of Larkinella rosea.</title>
        <authorList>
            <person name="Zhou Z."/>
            <person name="Wang G."/>
        </authorList>
    </citation>
    <scope>NUCLEOTIDE SEQUENCE [LARGE SCALE GENOMIC DNA]</scope>
    <source>
        <strain evidence="4">zzj9</strain>
    </source>
</reference>
<evidence type="ECO:0000256" key="1">
    <source>
        <dbReference type="PIRSR" id="PIRSR613078-1"/>
    </source>
</evidence>
<keyword evidence="4" id="KW-1185">Reference proteome</keyword>
<feature type="binding site" evidence="2">
    <location>
        <begin position="8"/>
        <end position="15"/>
    </location>
    <ligand>
        <name>substrate</name>
    </ligand>
</feature>
<dbReference type="OrthoDB" id="9782128at2"/>
<organism evidence="3 4">
    <name type="scientific">Larkinella punicea</name>
    <dbReference type="NCBI Taxonomy" id="2315727"/>
    <lineage>
        <taxon>Bacteria</taxon>
        <taxon>Pseudomonadati</taxon>
        <taxon>Bacteroidota</taxon>
        <taxon>Cytophagia</taxon>
        <taxon>Cytophagales</taxon>
        <taxon>Spirosomataceae</taxon>
        <taxon>Larkinella</taxon>
    </lineage>
</organism>
<accession>A0A368JN65</accession>
<dbReference type="InterPro" id="IPR013078">
    <property type="entry name" value="His_Pase_superF_clade-1"/>
</dbReference>
<dbReference type="PIRSF" id="PIRSF000709">
    <property type="entry name" value="6PFK_2-Ptase"/>
    <property type="match status" value="1"/>
</dbReference>
<dbReference type="InterPro" id="IPR029033">
    <property type="entry name" value="His_PPase_superfam"/>
</dbReference>
<feature type="active site" description="Proton donor/acceptor" evidence="1">
    <location>
        <position position="87"/>
    </location>
</feature>
<gene>
    <name evidence="3" type="ORF">DUE52_13690</name>
</gene>
<comment type="caution">
    <text evidence="3">The sequence shown here is derived from an EMBL/GenBank/DDBJ whole genome shotgun (WGS) entry which is preliminary data.</text>
</comment>
<proteinExistence type="predicted"/>
<dbReference type="SMART" id="SM00855">
    <property type="entry name" value="PGAM"/>
    <property type="match status" value="1"/>
</dbReference>
<dbReference type="EMBL" id="QOWE01000010">
    <property type="protein sequence ID" value="RCR68942.1"/>
    <property type="molecule type" value="Genomic_DNA"/>
</dbReference>